<organism evidence="5">
    <name type="scientific">freshwater metagenome</name>
    <dbReference type="NCBI Taxonomy" id="449393"/>
    <lineage>
        <taxon>unclassified sequences</taxon>
        <taxon>metagenomes</taxon>
        <taxon>ecological metagenomes</taxon>
    </lineage>
</organism>
<keyword evidence="2" id="KW-0456">Lyase</keyword>
<dbReference type="AlphaFoldDB" id="A0A6J6D0E2"/>
<dbReference type="Pfam" id="PF02441">
    <property type="entry name" value="Flavoprotein"/>
    <property type="match status" value="1"/>
</dbReference>
<evidence type="ECO:0000313" key="5">
    <source>
        <dbReference type="EMBL" id="CAB4557207.1"/>
    </source>
</evidence>
<protein>
    <submittedName>
        <fullName evidence="5">Unannotated protein</fullName>
    </submittedName>
</protein>
<dbReference type="Gene3D" id="3.40.50.1950">
    <property type="entry name" value="Flavin prenyltransferase-like"/>
    <property type="match status" value="1"/>
</dbReference>
<dbReference type="InterPro" id="IPR003382">
    <property type="entry name" value="Flavoprotein"/>
</dbReference>
<dbReference type="PANTHER" id="PTHR14359">
    <property type="entry name" value="HOMO-OLIGOMERIC FLAVIN CONTAINING CYS DECARBOXYLASE FAMILY"/>
    <property type="match status" value="1"/>
</dbReference>
<dbReference type="NCBIfam" id="TIGR00521">
    <property type="entry name" value="coaBC_dfp"/>
    <property type="match status" value="1"/>
</dbReference>
<dbReference type="GO" id="GO:0004632">
    <property type="term" value="F:phosphopantothenate--cysteine ligase activity"/>
    <property type="evidence" value="ECO:0007669"/>
    <property type="project" value="InterPro"/>
</dbReference>
<accession>A0A6J6D0E2</accession>
<feature type="domain" description="Flavoprotein" evidence="3">
    <location>
        <begin position="1"/>
        <end position="170"/>
    </location>
</feature>
<dbReference type="PANTHER" id="PTHR14359:SF6">
    <property type="entry name" value="PHOSPHOPANTOTHENOYLCYSTEINE DECARBOXYLASE"/>
    <property type="match status" value="1"/>
</dbReference>
<dbReference type="Gene3D" id="3.40.50.10300">
    <property type="entry name" value="CoaB-like"/>
    <property type="match status" value="1"/>
</dbReference>
<dbReference type="SUPFAM" id="SSF52507">
    <property type="entry name" value="Homo-oligomeric flavin-containing Cys decarboxylases, HFCD"/>
    <property type="match status" value="1"/>
</dbReference>
<dbReference type="SUPFAM" id="SSF102645">
    <property type="entry name" value="CoaB-like"/>
    <property type="match status" value="1"/>
</dbReference>
<dbReference type="GO" id="GO:0004633">
    <property type="term" value="F:phosphopantothenoylcysteine decarboxylase activity"/>
    <property type="evidence" value="ECO:0007669"/>
    <property type="project" value="InterPro"/>
</dbReference>
<sequence length="391" mass="40941">MRIIVGVTGGIAAYKSAGLVRLLAEAGHSVQVVATQNALKFIGAATLEALSKNPIESDLWSEIESVKHIDLAKNADLVIVAPATASFIARYSAGLADDLLGNILLATTAKVVVAPAMHTEMWQHESTAANIETLKSRGVMVIEPDSGRLTGDDSGVGRLPEPEIIMAQALASLRSKDLAGKRIIVTAGGTQEPLDPVRFICNRSSGKQGIAIAKAASERGADVLLISANLEQAVGGIRSIPVSSAVEMQTAVDQNLDWADCLVMTAAVADYSPEQVSEKKLKKESLGKEQSIKLVQNNDILSVASVKLNKRGKLSVGFAAETSSDLEALAKAKLIAKGCNVVVANDVSNGKVFGSDSTEVLIVTEQGKVISASGQKSDVAHQLLDVISDML</sequence>
<evidence type="ECO:0000259" key="3">
    <source>
        <dbReference type="Pfam" id="PF02441"/>
    </source>
</evidence>
<dbReference type="InterPro" id="IPR007085">
    <property type="entry name" value="DNA/pantothenate-metab_flavo_C"/>
</dbReference>
<keyword evidence="1" id="KW-0210">Decarboxylase</keyword>
<dbReference type="GO" id="GO:0071513">
    <property type="term" value="C:phosphopantothenoylcysteine decarboxylase complex"/>
    <property type="evidence" value="ECO:0007669"/>
    <property type="project" value="TreeGrafter"/>
</dbReference>
<evidence type="ECO:0000256" key="2">
    <source>
        <dbReference type="ARBA" id="ARBA00023239"/>
    </source>
</evidence>
<feature type="domain" description="DNA/pantothenate metabolism flavoprotein C-terminal" evidence="4">
    <location>
        <begin position="178"/>
        <end position="389"/>
    </location>
</feature>
<dbReference type="Pfam" id="PF04127">
    <property type="entry name" value="DFP"/>
    <property type="match status" value="1"/>
</dbReference>
<name>A0A6J6D0E2_9ZZZZ</name>
<dbReference type="HAMAP" id="MF_02225">
    <property type="entry name" value="CoaBC"/>
    <property type="match status" value="1"/>
</dbReference>
<dbReference type="InterPro" id="IPR005252">
    <property type="entry name" value="CoaBC"/>
</dbReference>
<dbReference type="GO" id="GO:0015941">
    <property type="term" value="P:pantothenate catabolic process"/>
    <property type="evidence" value="ECO:0007669"/>
    <property type="project" value="InterPro"/>
</dbReference>
<dbReference type="InterPro" id="IPR035929">
    <property type="entry name" value="CoaB-like_sf"/>
</dbReference>
<evidence type="ECO:0000256" key="1">
    <source>
        <dbReference type="ARBA" id="ARBA00022793"/>
    </source>
</evidence>
<dbReference type="GO" id="GO:0015937">
    <property type="term" value="P:coenzyme A biosynthetic process"/>
    <property type="evidence" value="ECO:0007669"/>
    <property type="project" value="InterPro"/>
</dbReference>
<dbReference type="InterPro" id="IPR036551">
    <property type="entry name" value="Flavin_trans-like"/>
</dbReference>
<gene>
    <name evidence="5" type="ORF">UFOPK1561_00672</name>
</gene>
<proteinExistence type="inferred from homology"/>
<reference evidence="5" key="1">
    <citation type="submission" date="2020-05" db="EMBL/GenBank/DDBJ databases">
        <authorList>
            <person name="Chiriac C."/>
            <person name="Salcher M."/>
            <person name="Ghai R."/>
            <person name="Kavagutti S V."/>
        </authorList>
    </citation>
    <scope>NUCLEOTIDE SEQUENCE</scope>
</reference>
<dbReference type="EMBL" id="CAEZSZ010000074">
    <property type="protein sequence ID" value="CAB4557207.1"/>
    <property type="molecule type" value="Genomic_DNA"/>
</dbReference>
<dbReference type="GO" id="GO:0010181">
    <property type="term" value="F:FMN binding"/>
    <property type="evidence" value="ECO:0007669"/>
    <property type="project" value="InterPro"/>
</dbReference>
<evidence type="ECO:0000259" key="4">
    <source>
        <dbReference type="Pfam" id="PF04127"/>
    </source>
</evidence>